<feature type="coiled-coil region" evidence="1">
    <location>
        <begin position="67"/>
        <end position="130"/>
    </location>
</feature>
<evidence type="ECO:0000256" key="1">
    <source>
        <dbReference type="SAM" id="Coils"/>
    </source>
</evidence>
<name>A0AAJ2PAC9_9BACT</name>
<sequence>MEIKKNNEIKVKLINKETLTYQLLEDAKKGDWFSLVSEVQNYIDDQTKKKLSEHTEQIRNNIFAKDVKNLIEENSNLKLKIEQLNSQNKSVKSELSTKHTKEIGQKEITIAEMQGKINELLEKINGIEKHQDSTINSTIKQKEAEFLSAQLKANEQFKQDTEKQLREQLRKEMIEEQEKTIAHTKAGFEHSLNEKDTKINDLEDELNKYKNKNISSKQIGENLENWILERYRDVFPFGKDDNDSVVVELKKDTVNIKDEPGEKATKSDFIFTINDQSRNVETKIILEAKSESKEKSGKQKNKDFFKKIEEDRKKKKASYAILVTELEPEKYFTIDVAPNYEKIFICRPHFYLALLMLLKSIILKENKLNVQSQSLEDASKIIQKFDDWKEKTLKASINKINTKAEKSRSLAQRIMQDAHEIQENLNRILEVYLNNLTQKIDAFKITKITEKIDEINKNNPNL</sequence>
<gene>
    <name evidence="2" type="ORF">R7U65_00725</name>
</gene>
<dbReference type="Pfam" id="PF09903">
    <property type="entry name" value="DUF2130"/>
    <property type="match status" value="1"/>
</dbReference>
<protein>
    <submittedName>
        <fullName evidence="2">DUF2130 domain-containing protein</fullName>
    </submittedName>
</protein>
<dbReference type="Proteomes" id="UP001282363">
    <property type="component" value="Unassembled WGS sequence"/>
</dbReference>
<proteinExistence type="predicted"/>
<evidence type="ECO:0000313" key="2">
    <source>
        <dbReference type="EMBL" id="MDW2906132.1"/>
    </source>
</evidence>
<keyword evidence="1" id="KW-0175">Coiled coil</keyword>
<feature type="coiled-coil region" evidence="1">
    <location>
        <begin position="158"/>
        <end position="219"/>
    </location>
</feature>
<comment type="caution">
    <text evidence="2">The sequence shown here is derived from an EMBL/GenBank/DDBJ whole genome shotgun (WGS) entry which is preliminary data.</text>
</comment>
<dbReference type="InterPro" id="IPR019219">
    <property type="entry name" value="DUF2130"/>
</dbReference>
<dbReference type="RefSeq" id="WP_318045085.1">
    <property type="nucleotide sequence ID" value="NZ_JAWPFG010000003.1"/>
</dbReference>
<accession>A0AAJ2PAC9</accession>
<organism evidence="2 3">
    <name type="scientific">Mesomycoplasma ovipneumoniae</name>
    <dbReference type="NCBI Taxonomy" id="29562"/>
    <lineage>
        <taxon>Bacteria</taxon>
        <taxon>Bacillati</taxon>
        <taxon>Mycoplasmatota</taxon>
        <taxon>Mycoplasmoidales</taxon>
        <taxon>Metamycoplasmataceae</taxon>
        <taxon>Mesomycoplasma</taxon>
    </lineage>
</organism>
<dbReference type="PIRSF" id="PIRSF005850">
    <property type="entry name" value="UCP005850"/>
    <property type="match status" value="1"/>
</dbReference>
<dbReference type="AlphaFoldDB" id="A0AAJ2PAC9"/>
<evidence type="ECO:0000313" key="3">
    <source>
        <dbReference type="Proteomes" id="UP001282363"/>
    </source>
</evidence>
<dbReference type="EMBL" id="JAWPFH010000002">
    <property type="protein sequence ID" value="MDW2906132.1"/>
    <property type="molecule type" value="Genomic_DNA"/>
</dbReference>
<reference evidence="2" key="1">
    <citation type="submission" date="2023-10" db="EMBL/GenBank/DDBJ databases">
        <title>Genome sequences of Mycoplasma ovipneumoniae isolated from goats.</title>
        <authorList>
            <person name="Spergser J."/>
        </authorList>
    </citation>
    <scope>NUCLEOTIDE SEQUENCE</scope>
    <source>
        <strain evidence="2">GL19</strain>
    </source>
</reference>